<reference evidence="10 11" key="1">
    <citation type="submission" date="2016-01" db="EMBL/GenBank/DDBJ databases">
        <title>Characterization of the Clostridium difficile lineages that are prevalent in Hong Kong and China.</title>
        <authorList>
            <person name="Kwok J.S.-L."/>
            <person name="Lam W.-Y."/>
            <person name="Ip M."/>
            <person name="Chan T.-F."/>
            <person name="Hawkey P.M."/>
            <person name="Tsui S.K.-W."/>
        </authorList>
    </citation>
    <scope>NUCLEOTIDE SEQUENCE [LARGE SCALE GENOMIC DNA]</scope>
    <source>
        <strain evidence="10 11">300064</strain>
    </source>
</reference>
<dbReference type="EMBL" id="LRDH01000117">
    <property type="protein sequence ID" value="PPV13766.1"/>
    <property type="molecule type" value="Genomic_DNA"/>
</dbReference>
<organism evidence="10 11">
    <name type="scientific">Clostridium butyricum</name>
    <dbReference type="NCBI Taxonomy" id="1492"/>
    <lineage>
        <taxon>Bacteria</taxon>
        <taxon>Bacillati</taxon>
        <taxon>Bacillota</taxon>
        <taxon>Clostridia</taxon>
        <taxon>Eubacteriales</taxon>
        <taxon>Clostridiaceae</taxon>
        <taxon>Clostridium</taxon>
    </lineage>
</organism>
<dbReference type="SUPFAM" id="SSF82689">
    <property type="entry name" value="Mechanosensitive channel protein MscS (YggB), C-terminal domain"/>
    <property type="match status" value="1"/>
</dbReference>
<sequence>MYGINYLVHLSLDKTELEIGKVIISLEDFEVVFNKGIKIISIVIIMYLSIKIGKYLIKKAVDKQVKSNAALSLDPQRAKTLGGVMKSILKYSVYFLGITSILSVLFGGISFTFASIGGVALGLGSQSLIKDFINGFFILFEDQFGIGDYVTIGNFSGIVQTIGIRTTIIKDFTGDIHSIPNGMISEVTNHSRGNTRFIVDVDIAYEEDIDNAINAIKECCDKFQKEHEDFINEPIEVSGVSALAASSVTIRTVGRTKPLTQWKMENELRKAIKITLDENGIEIPYPKTQLININSDKGEF</sequence>
<dbReference type="Gene3D" id="3.30.70.100">
    <property type="match status" value="1"/>
</dbReference>
<evidence type="ECO:0000256" key="3">
    <source>
        <dbReference type="ARBA" id="ARBA00022475"/>
    </source>
</evidence>
<dbReference type="GO" id="GO:0005886">
    <property type="term" value="C:plasma membrane"/>
    <property type="evidence" value="ECO:0007669"/>
    <property type="project" value="UniProtKB-SubCell"/>
</dbReference>
<dbReference type="InterPro" id="IPR045276">
    <property type="entry name" value="YbiO_bact"/>
</dbReference>
<evidence type="ECO:0000313" key="10">
    <source>
        <dbReference type="EMBL" id="PPV13766.1"/>
    </source>
</evidence>
<dbReference type="InterPro" id="IPR010920">
    <property type="entry name" value="LSM_dom_sf"/>
</dbReference>
<keyword evidence="5 7" id="KW-1133">Transmembrane helix</keyword>
<gene>
    <name evidence="10" type="ORF">AWN73_15815</name>
</gene>
<comment type="caution">
    <text evidence="10">The sequence shown here is derived from an EMBL/GenBank/DDBJ whole genome shotgun (WGS) entry which is preliminary data.</text>
</comment>
<keyword evidence="3" id="KW-1003">Cell membrane</keyword>
<dbReference type="SUPFAM" id="SSF50182">
    <property type="entry name" value="Sm-like ribonucleoproteins"/>
    <property type="match status" value="1"/>
</dbReference>
<protein>
    <submittedName>
        <fullName evidence="10">Mechanosensitive ion channel protein</fullName>
    </submittedName>
</protein>
<dbReference type="FunFam" id="2.30.30.60:FF:000001">
    <property type="entry name" value="MscS Mechanosensitive ion channel"/>
    <property type="match status" value="1"/>
</dbReference>
<dbReference type="AlphaFoldDB" id="A0A2S7F9D9"/>
<dbReference type="InterPro" id="IPR006685">
    <property type="entry name" value="MscS_channel_2nd"/>
</dbReference>
<evidence type="ECO:0000256" key="7">
    <source>
        <dbReference type="SAM" id="Phobius"/>
    </source>
</evidence>
<dbReference type="Pfam" id="PF00924">
    <property type="entry name" value="MS_channel_2nd"/>
    <property type="match status" value="1"/>
</dbReference>
<evidence type="ECO:0000256" key="5">
    <source>
        <dbReference type="ARBA" id="ARBA00022989"/>
    </source>
</evidence>
<comment type="subcellular location">
    <subcellularLocation>
        <location evidence="1">Cell membrane</location>
        <topology evidence="1">Multi-pass membrane protein</topology>
    </subcellularLocation>
</comment>
<comment type="similarity">
    <text evidence="2">Belongs to the MscS (TC 1.A.23) family.</text>
</comment>
<evidence type="ECO:0000256" key="2">
    <source>
        <dbReference type="ARBA" id="ARBA00008017"/>
    </source>
</evidence>
<feature type="domain" description="Mechanosensitive ion channel MscS C-terminal" evidence="9">
    <location>
        <begin position="199"/>
        <end position="283"/>
    </location>
</feature>
<evidence type="ECO:0000259" key="8">
    <source>
        <dbReference type="Pfam" id="PF00924"/>
    </source>
</evidence>
<dbReference type="Gene3D" id="1.10.287.1260">
    <property type="match status" value="1"/>
</dbReference>
<feature type="domain" description="Mechanosensitive ion channel MscS" evidence="8">
    <location>
        <begin position="128"/>
        <end position="192"/>
    </location>
</feature>
<dbReference type="RefSeq" id="WP_027637269.1">
    <property type="nucleotide sequence ID" value="NZ_CANCWB010000011.1"/>
</dbReference>
<accession>A0A2S7F9D9</accession>
<dbReference type="InterPro" id="IPR011014">
    <property type="entry name" value="MscS_channel_TM-2"/>
</dbReference>
<dbReference type="InterPro" id="IPR011066">
    <property type="entry name" value="MscS_channel_C_sf"/>
</dbReference>
<evidence type="ECO:0000313" key="11">
    <source>
        <dbReference type="Proteomes" id="UP000238081"/>
    </source>
</evidence>
<name>A0A2S7F9D9_CLOBU</name>
<keyword evidence="6 7" id="KW-0472">Membrane</keyword>
<dbReference type="InterPro" id="IPR023408">
    <property type="entry name" value="MscS_beta-dom_sf"/>
</dbReference>
<dbReference type="PANTHER" id="PTHR30460:SF0">
    <property type="entry name" value="MODERATE CONDUCTANCE MECHANOSENSITIVE CHANNEL YBIO"/>
    <property type="match status" value="1"/>
</dbReference>
<evidence type="ECO:0000256" key="6">
    <source>
        <dbReference type="ARBA" id="ARBA00023136"/>
    </source>
</evidence>
<evidence type="ECO:0000256" key="1">
    <source>
        <dbReference type="ARBA" id="ARBA00004651"/>
    </source>
</evidence>
<feature type="transmembrane region" description="Helical" evidence="7">
    <location>
        <begin position="36"/>
        <end position="57"/>
    </location>
</feature>
<dbReference type="Pfam" id="PF21082">
    <property type="entry name" value="MS_channel_3rd"/>
    <property type="match status" value="1"/>
</dbReference>
<evidence type="ECO:0000259" key="9">
    <source>
        <dbReference type="Pfam" id="PF21082"/>
    </source>
</evidence>
<dbReference type="SUPFAM" id="SSF82861">
    <property type="entry name" value="Mechanosensitive channel protein MscS (YggB), transmembrane region"/>
    <property type="match status" value="1"/>
</dbReference>
<proteinExistence type="inferred from homology"/>
<dbReference type="Proteomes" id="UP000238081">
    <property type="component" value="Unassembled WGS sequence"/>
</dbReference>
<feature type="transmembrane region" description="Helical" evidence="7">
    <location>
        <begin position="93"/>
        <end position="123"/>
    </location>
</feature>
<dbReference type="GO" id="GO:0008381">
    <property type="term" value="F:mechanosensitive monoatomic ion channel activity"/>
    <property type="evidence" value="ECO:0007669"/>
    <property type="project" value="InterPro"/>
</dbReference>
<dbReference type="Gene3D" id="2.30.30.60">
    <property type="match status" value="1"/>
</dbReference>
<dbReference type="InterPro" id="IPR049278">
    <property type="entry name" value="MS_channel_C"/>
</dbReference>
<evidence type="ECO:0000256" key="4">
    <source>
        <dbReference type="ARBA" id="ARBA00022692"/>
    </source>
</evidence>
<keyword evidence="4 7" id="KW-0812">Transmembrane</keyword>
<dbReference type="PANTHER" id="PTHR30460">
    <property type="entry name" value="MODERATE CONDUCTANCE MECHANOSENSITIVE CHANNEL YBIO"/>
    <property type="match status" value="1"/>
</dbReference>